<comment type="caution">
    <text evidence="2">The sequence shown here is derived from an EMBL/GenBank/DDBJ whole genome shotgun (WGS) entry which is preliminary data.</text>
</comment>
<feature type="compositionally biased region" description="Polar residues" evidence="1">
    <location>
        <begin position="36"/>
        <end position="50"/>
    </location>
</feature>
<protein>
    <submittedName>
        <fullName evidence="2">Uncharacterized protein</fullName>
    </submittedName>
</protein>
<dbReference type="AlphaFoldDB" id="A0A428Q4R5"/>
<name>A0A428Q4R5_9HYPO</name>
<accession>A0A428Q4R5</accession>
<feature type="compositionally biased region" description="Basic residues" evidence="1">
    <location>
        <begin position="26"/>
        <end position="35"/>
    </location>
</feature>
<feature type="region of interest" description="Disordered" evidence="1">
    <location>
        <begin position="1"/>
        <end position="95"/>
    </location>
</feature>
<evidence type="ECO:0000313" key="3">
    <source>
        <dbReference type="Proteomes" id="UP000288168"/>
    </source>
</evidence>
<dbReference type="Proteomes" id="UP000288168">
    <property type="component" value="Unassembled WGS sequence"/>
</dbReference>
<gene>
    <name evidence="2" type="ORF">CEP54_006920</name>
</gene>
<feature type="compositionally biased region" description="Low complexity" evidence="1">
    <location>
        <begin position="72"/>
        <end position="81"/>
    </location>
</feature>
<sequence>MPSTPSCIAVVTATPQSSQSLLSHKASSKPRRHNGTRQPNATLRETSWSRRSGCFTKGTKPAQSRSRLCQNRPRSSPSSFSHAQASRGNYILMSH</sequence>
<keyword evidence="3" id="KW-1185">Reference proteome</keyword>
<evidence type="ECO:0000313" key="2">
    <source>
        <dbReference type="EMBL" id="RSL60222.1"/>
    </source>
</evidence>
<reference evidence="2 3" key="1">
    <citation type="submission" date="2017-06" db="EMBL/GenBank/DDBJ databases">
        <title>Comparative genomic analysis of Ambrosia Fusariam Clade fungi.</title>
        <authorList>
            <person name="Stajich J.E."/>
            <person name="Carrillo J."/>
            <person name="Kijimoto T."/>
            <person name="Eskalen A."/>
            <person name="O'Donnell K."/>
            <person name="Kasson M."/>
        </authorList>
    </citation>
    <scope>NUCLEOTIDE SEQUENCE [LARGE SCALE GENOMIC DNA]</scope>
    <source>
        <strain evidence="2 3">NRRL62584</strain>
    </source>
</reference>
<dbReference type="EMBL" id="NKCI01000060">
    <property type="protein sequence ID" value="RSL60222.1"/>
    <property type="molecule type" value="Genomic_DNA"/>
</dbReference>
<feature type="compositionally biased region" description="Low complexity" evidence="1">
    <location>
        <begin position="16"/>
        <end position="25"/>
    </location>
</feature>
<evidence type="ECO:0000256" key="1">
    <source>
        <dbReference type="SAM" id="MobiDB-lite"/>
    </source>
</evidence>
<organism evidence="2 3">
    <name type="scientific">Fusarium duplospermum</name>
    <dbReference type="NCBI Taxonomy" id="1325734"/>
    <lineage>
        <taxon>Eukaryota</taxon>
        <taxon>Fungi</taxon>
        <taxon>Dikarya</taxon>
        <taxon>Ascomycota</taxon>
        <taxon>Pezizomycotina</taxon>
        <taxon>Sordariomycetes</taxon>
        <taxon>Hypocreomycetidae</taxon>
        <taxon>Hypocreales</taxon>
        <taxon>Nectriaceae</taxon>
        <taxon>Fusarium</taxon>
        <taxon>Fusarium solani species complex</taxon>
    </lineage>
</organism>
<proteinExistence type="predicted"/>